<dbReference type="VEuPathDB" id="MicrosporidiaDB:NAPIS_ORF01729"/>
<keyword evidence="7" id="KW-1185">Reference proteome</keyword>
<proteinExistence type="inferred from homology"/>
<dbReference type="PANTHER" id="PTHR21242:SF0">
    <property type="entry name" value="TRANSCRIPTION INITIATION FACTOR TFIID SUBUNIT 10"/>
    <property type="match status" value="1"/>
</dbReference>
<dbReference type="GO" id="GO:0006367">
    <property type="term" value="P:transcription initiation at RNA polymerase II promoter"/>
    <property type="evidence" value="ECO:0007669"/>
    <property type="project" value="TreeGrafter"/>
</dbReference>
<accession>T0L854</accession>
<evidence type="ECO:0000313" key="7">
    <source>
        <dbReference type="Proteomes" id="UP000053780"/>
    </source>
</evidence>
<dbReference type="EMBL" id="KE647251">
    <property type="protein sequence ID" value="EQB60699.1"/>
    <property type="molecule type" value="Genomic_DNA"/>
</dbReference>
<dbReference type="GO" id="GO:0005669">
    <property type="term" value="C:transcription factor TFIID complex"/>
    <property type="evidence" value="ECO:0007669"/>
    <property type="project" value="TreeGrafter"/>
</dbReference>
<dbReference type="AlphaFoldDB" id="T0L854"/>
<evidence type="ECO:0000256" key="2">
    <source>
        <dbReference type="ARBA" id="ARBA00023015"/>
    </source>
</evidence>
<dbReference type="PRINTS" id="PR01443">
    <property type="entry name" value="TFIID30KDSUB"/>
</dbReference>
<evidence type="ECO:0000256" key="5">
    <source>
        <dbReference type="ARBA" id="ARBA00025730"/>
    </source>
</evidence>
<keyword evidence="6" id="KW-0648">Protein biosynthesis</keyword>
<evidence type="ECO:0000256" key="1">
    <source>
        <dbReference type="ARBA" id="ARBA00004123"/>
    </source>
</evidence>
<dbReference type="CDD" id="cd07982">
    <property type="entry name" value="HFD_TAF10"/>
    <property type="match status" value="1"/>
</dbReference>
<keyword evidence="6" id="KW-0396">Initiation factor</keyword>
<keyword evidence="3" id="KW-0804">Transcription</keyword>
<dbReference type="Pfam" id="PF03540">
    <property type="entry name" value="TAF10"/>
    <property type="match status" value="1"/>
</dbReference>
<comment type="similarity">
    <text evidence="5">Belongs to the TAF10 family.</text>
</comment>
<dbReference type="GO" id="GO:1990841">
    <property type="term" value="F:promoter-specific chromatin binding"/>
    <property type="evidence" value="ECO:0007669"/>
    <property type="project" value="TreeGrafter"/>
</dbReference>
<evidence type="ECO:0000256" key="4">
    <source>
        <dbReference type="ARBA" id="ARBA00023242"/>
    </source>
</evidence>
<dbReference type="InterPro" id="IPR003923">
    <property type="entry name" value="TAF10"/>
</dbReference>
<dbReference type="HOGENOM" id="CLU_064104_4_2_1"/>
<comment type="subcellular location">
    <subcellularLocation>
        <location evidence="1">Nucleus</location>
    </subcellularLocation>
</comment>
<dbReference type="GO" id="GO:0000124">
    <property type="term" value="C:SAGA complex"/>
    <property type="evidence" value="ECO:0007669"/>
    <property type="project" value="TreeGrafter"/>
</dbReference>
<sequence>MKNEDFEEFKKHLDEYIPIIPDSVIDYYMQKSGVISEDERLKKLVSLLSHKFISDVCTRKKITLQVIDVEKALEEAGINAERPYYYM</sequence>
<dbReference type="GO" id="GO:0003743">
    <property type="term" value="F:translation initiation factor activity"/>
    <property type="evidence" value="ECO:0007669"/>
    <property type="project" value="UniProtKB-KW"/>
</dbReference>
<gene>
    <name evidence="6" type="ORF">NAPIS_ORF01729</name>
</gene>
<dbReference type="PANTHER" id="PTHR21242">
    <property type="entry name" value="TRANSCRIPTION INITIATION FACTOR TFIID SUBUNIT 10"/>
    <property type="match status" value="1"/>
</dbReference>
<protein>
    <submittedName>
        <fullName evidence="6">Transcription initiation factor tfiid subunit 10</fullName>
    </submittedName>
</protein>
<evidence type="ECO:0000313" key="6">
    <source>
        <dbReference type="EMBL" id="EQB60699.1"/>
    </source>
</evidence>
<organism evidence="6 7">
    <name type="scientific">Vairimorpha apis BRL 01</name>
    <dbReference type="NCBI Taxonomy" id="1037528"/>
    <lineage>
        <taxon>Eukaryota</taxon>
        <taxon>Fungi</taxon>
        <taxon>Fungi incertae sedis</taxon>
        <taxon>Microsporidia</taxon>
        <taxon>Nosematidae</taxon>
        <taxon>Vairimorpha</taxon>
    </lineage>
</organism>
<name>T0L854_9MICR</name>
<dbReference type="Proteomes" id="UP000053780">
    <property type="component" value="Unassembled WGS sequence"/>
</dbReference>
<keyword evidence="4" id="KW-0539">Nucleus</keyword>
<evidence type="ECO:0000256" key="3">
    <source>
        <dbReference type="ARBA" id="ARBA00023163"/>
    </source>
</evidence>
<keyword evidence="2" id="KW-0805">Transcription regulation</keyword>
<dbReference type="OrthoDB" id="154356at2759"/>
<reference evidence="6 7" key="1">
    <citation type="journal article" date="2013" name="BMC Genomics">
        <title>Genome sequencing and comparative genomics of honey bee microsporidia, Nosema apis reveal novel insights into host-parasite interactions.</title>
        <authorList>
            <person name="Chen Yp."/>
            <person name="Pettis J.S."/>
            <person name="Zhao Y."/>
            <person name="Liu X."/>
            <person name="Tallon L.J."/>
            <person name="Sadzewicz L.D."/>
            <person name="Li R."/>
            <person name="Zheng H."/>
            <person name="Huang S."/>
            <person name="Zhang X."/>
            <person name="Hamilton M.C."/>
            <person name="Pernal S.F."/>
            <person name="Melathopoulos A.P."/>
            <person name="Yan X."/>
            <person name="Evans J.D."/>
        </authorList>
    </citation>
    <scope>NUCLEOTIDE SEQUENCE [LARGE SCALE GENOMIC DNA]</scope>
    <source>
        <strain evidence="6 7">BRL 01</strain>
    </source>
</reference>
<dbReference type="GO" id="GO:0016251">
    <property type="term" value="F:RNA polymerase II general transcription initiation factor activity"/>
    <property type="evidence" value="ECO:0007669"/>
    <property type="project" value="TreeGrafter"/>
</dbReference>